<accession>A0A737Y6Y9</accession>
<feature type="non-terminal residue" evidence="2">
    <location>
        <position position="106"/>
    </location>
</feature>
<feature type="non-terminal residue" evidence="2">
    <location>
        <position position="1"/>
    </location>
</feature>
<dbReference type="EMBL" id="DAATHJ010000142">
    <property type="protein sequence ID" value="HAE8613180.1"/>
    <property type="molecule type" value="Genomic_DNA"/>
</dbReference>
<evidence type="ECO:0000313" key="2">
    <source>
        <dbReference type="EMBL" id="HAE8613180.1"/>
    </source>
</evidence>
<keyword evidence="1" id="KW-0812">Transmembrane</keyword>
<feature type="transmembrane region" description="Helical" evidence="1">
    <location>
        <begin position="63"/>
        <end position="84"/>
    </location>
</feature>
<keyword evidence="1" id="KW-0472">Membrane</keyword>
<evidence type="ECO:0000256" key="1">
    <source>
        <dbReference type="SAM" id="Phobius"/>
    </source>
</evidence>
<feature type="transmembrane region" description="Helical" evidence="1">
    <location>
        <begin position="33"/>
        <end position="51"/>
    </location>
</feature>
<sequence length="106" mass="12059">ILFSCGMALLVVRFWLSRNVQWKKGFTFHAAQFFIYAIIIGTIGSILNNAIEDYNLRFISSGIIDFICTSLIALILTIKLFLIINQFEKAQVNKGRDVTSTRILAR</sequence>
<proteinExistence type="predicted"/>
<gene>
    <name evidence="2" type="ORF">G4W81_004959</name>
</gene>
<reference evidence="2" key="2">
    <citation type="submission" date="2018-07" db="EMBL/GenBank/DDBJ databases">
        <authorList>
            <consortium name="NCBI Pathogen Detection Project"/>
        </authorList>
    </citation>
    <scope>NUCLEOTIDE SEQUENCE</scope>
    <source>
        <strain evidence="2">165-86</strain>
    </source>
</reference>
<name>A0A737Y6Y9_SALER</name>
<organism evidence="2">
    <name type="scientific">Salmonella enterica subsp. salamae serovar 30:1,z28:z6</name>
    <dbReference type="NCBI Taxonomy" id="1967615"/>
    <lineage>
        <taxon>Bacteria</taxon>
        <taxon>Pseudomonadati</taxon>
        <taxon>Pseudomonadota</taxon>
        <taxon>Gammaproteobacteria</taxon>
        <taxon>Enterobacterales</taxon>
        <taxon>Enterobacteriaceae</taxon>
        <taxon>Salmonella</taxon>
    </lineage>
</organism>
<comment type="caution">
    <text evidence="2">The sequence shown here is derived from an EMBL/GenBank/DDBJ whole genome shotgun (WGS) entry which is preliminary data.</text>
</comment>
<keyword evidence="1" id="KW-1133">Transmembrane helix</keyword>
<dbReference type="AlphaFoldDB" id="A0A737Y6Y9"/>
<protein>
    <submittedName>
        <fullName evidence="2">Mechanosensitive ion channel protein MscS</fullName>
    </submittedName>
</protein>
<reference evidence="2" key="1">
    <citation type="journal article" date="2018" name="Genome Biol.">
        <title>SKESA: strategic k-mer extension for scrupulous assemblies.</title>
        <authorList>
            <person name="Souvorov A."/>
            <person name="Agarwala R."/>
            <person name="Lipman D.J."/>
        </authorList>
    </citation>
    <scope>NUCLEOTIDE SEQUENCE</scope>
    <source>
        <strain evidence="2">165-86</strain>
    </source>
</reference>